<gene>
    <name evidence="1" type="ORF">PM001_LOCUS30190</name>
</gene>
<organism evidence="1 2">
    <name type="scientific">Peronospora matthiolae</name>
    <dbReference type="NCBI Taxonomy" id="2874970"/>
    <lineage>
        <taxon>Eukaryota</taxon>
        <taxon>Sar</taxon>
        <taxon>Stramenopiles</taxon>
        <taxon>Oomycota</taxon>
        <taxon>Peronosporomycetes</taxon>
        <taxon>Peronosporales</taxon>
        <taxon>Peronosporaceae</taxon>
        <taxon>Peronospora</taxon>
    </lineage>
</organism>
<dbReference type="AlphaFoldDB" id="A0AAV1VDY7"/>
<name>A0AAV1VDY7_9STRA</name>
<evidence type="ECO:0000313" key="2">
    <source>
        <dbReference type="Proteomes" id="UP001162060"/>
    </source>
</evidence>
<accession>A0AAV1VDY7</accession>
<evidence type="ECO:0008006" key="3">
    <source>
        <dbReference type="Google" id="ProtNLM"/>
    </source>
</evidence>
<dbReference type="EMBL" id="CAKLBY020000312">
    <property type="protein sequence ID" value="CAK7945040.1"/>
    <property type="molecule type" value="Genomic_DNA"/>
</dbReference>
<sequence length="143" mass="15873">MAELAVNNSMHASTTHVPFFVNGLRHPRLPAFWECDTVYGGEGARSNKTRSGSCSSHVDNGVDVMDANVDHIDTDDDDDDDAGISGIANDCHSKDDDALTGRHNVLKRFTRSEMLLTRENQQRNYLLTCEAVVRFVQEFISDA</sequence>
<proteinExistence type="predicted"/>
<reference evidence="1" key="1">
    <citation type="submission" date="2024-01" db="EMBL/GenBank/DDBJ databases">
        <authorList>
            <person name="Webb A."/>
        </authorList>
    </citation>
    <scope>NUCLEOTIDE SEQUENCE</scope>
    <source>
        <strain evidence="1">Pm1</strain>
    </source>
</reference>
<protein>
    <recommendedName>
        <fullName evidence="3">Reverse transcriptase</fullName>
    </recommendedName>
</protein>
<dbReference type="Proteomes" id="UP001162060">
    <property type="component" value="Unassembled WGS sequence"/>
</dbReference>
<evidence type="ECO:0000313" key="1">
    <source>
        <dbReference type="EMBL" id="CAK7945040.1"/>
    </source>
</evidence>
<comment type="caution">
    <text evidence="1">The sequence shown here is derived from an EMBL/GenBank/DDBJ whole genome shotgun (WGS) entry which is preliminary data.</text>
</comment>